<dbReference type="GO" id="GO:0046872">
    <property type="term" value="F:metal ion binding"/>
    <property type="evidence" value="ECO:0007669"/>
    <property type="project" value="InterPro"/>
</dbReference>
<feature type="transmembrane region" description="Helical" evidence="1">
    <location>
        <begin position="6"/>
        <end position="23"/>
    </location>
</feature>
<dbReference type="SUPFAM" id="SSF53807">
    <property type="entry name" value="Helical backbone' metal receptor"/>
    <property type="match status" value="1"/>
</dbReference>
<evidence type="ECO:0000313" key="2">
    <source>
        <dbReference type="EMBL" id="TYC46008.1"/>
    </source>
</evidence>
<evidence type="ECO:0000313" key="3">
    <source>
        <dbReference type="Proteomes" id="UP000442244"/>
    </source>
</evidence>
<keyword evidence="3" id="KW-1185">Reference proteome</keyword>
<name>A0A652NDN0_9LACO</name>
<dbReference type="EMBL" id="SDGY01000010">
    <property type="protein sequence ID" value="TYC46008.1"/>
    <property type="molecule type" value="Genomic_DNA"/>
</dbReference>
<protein>
    <submittedName>
        <fullName evidence="2">Zinc ABC transporter substrate-binding protein</fullName>
    </submittedName>
</protein>
<organism evidence="2 3">
    <name type="scientific">Leuconostoc litchii</name>
    <dbReference type="NCBI Taxonomy" id="1981069"/>
    <lineage>
        <taxon>Bacteria</taxon>
        <taxon>Bacillati</taxon>
        <taxon>Bacillota</taxon>
        <taxon>Bacilli</taxon>
        <taxon>Lactobacillales</taxon>
        <taxon>Lactobacillaceae</taxon>
        <taxon>Leuconostoc</taxon>
    </lineage>
</organism>
<dbReference type="Gene3D" id="3.40.50.2300">
    <property type="match status" value="1"/>
</dbReference>
<dbReference type="Gene3D" id="3.40.50.1980">
    <property type="entry name" value="Nitrogenase molybdenum iron protein domain"/>
    <property type="match status" value="1"/>
</dbReference>
<dbReference type="Pfam" id="PF01297">
    <property type="entry name" value="ZnuA"/>
    <property type="match status" value="1"/>
</dbReference>
<dbReference type="AlphaFoldDB" id="A0A652NDN0"/>
<dbReference type="InterPro" id="IPR006127">
    <property type="entry name" value="ZnuA-like"/>
</dbReference>
<evidence type="ECO:0000256" key="1">
    <source>
        <dbReference type="SAM" id="Phobius"/>
    </source>
</evidence>
<accession>A0A652NDN0</accession>
<comment type="caution">
    <text evidence="2">The sequence shown here is derived from an EMBL/GenBank/DDBJ whole genome shotgun (WGS) entry which is preliminary data.</text>
</comment>
<keyword evidence="1" id="KW-1133">Transmembrane helix</keyword>
<gene>
    <name evidence="2" type="ORF">ESZ47_09100</name>
</gene>
<reference evidence="2 3" key="1">
    <citation type="submission" date="2019-01" db="EMBL/GenBank/DDBJ databases">
        <title>Leuconostoc litchii sp. nov., a novel lactic acid bacterium isolated from lychee.</title>
        <authorList>
            <person name="Wang L.-T."/>
        </authorList>
    </citation>
    <scope>NUCLEOTIDE SEQUENCE [LARGE SCALE GENOMIC DNA]</scope>
    <source>
        <strain evidence="2 3">MB7</strain>
    </source>
</reference>
<keyword evidence="1" id="KW-0472">Membrane</keyword>
<dbReference type="GO" id="GO:0030001">
    <property type="term" value="P:metal ion transport"/>
    <property type="evidence" value="ECO:0007669"/>
    <property type="project" value="InterPro"/>
</dbReference>
<proteinExistence type="predicted"/>
<dbReference type="OrthoDB" id="2144062at2"/>
<dbReference type="RefSeq" id="WP_148606669.1">
    <property type="nucleotide sequence ID" value="NZ_BSUV01000001.1"/>
</dbReference>
<sequence>MNKQAVYAILTIMLIPIGILLVFSKMVGDTTETTNTAVRITTDNVAYQQIAKILVGNKGHVTLLSVIQQTKQQKKQLKKTELVLTDSHKSSLLTEIQRQHISPKMVIASDYIQASSTIKNYYLSPETTIVMAQQIVNHLSDMDPKNRDFYVESNKKFMNRINDLTTIYNNLKKKQNINYLSTDSTQNLLMSQLGYKQEANNIDKMTDKQLSDVENKLADKHIKFVLTNIHDNTENTKSLLSAAKEADIPVVTFTTFTPNNTKIWNWQLLQLKKIQKALDK</sequence>
<keyword evidence="1" id="KW-0812">Transmembrane</keyword>
<dbReference type="Proteomes" id="UP000442244">
    <property type="component" value="Unassembled WGS sequence"/>
</dbReference>